<name>L1IHM8_GUITC</name>
<evidence type="ECO:0000313" key="1">
    <source>
        <dbReference type="EMBL" id="EKX35607.1"/>
    </source>
</evidence>
<keyword evidence="3" id="KW-1185">Reference proteome</keyword>
<dbReference type="PaxDb" id="55529-EKX35607"/>
<gene>
    <name evidence="1" type="ORF">GUITHDRAFT_118209</name>
</gene>
<dbReference type="KEGG" id="gtt:GUITHDRAFT_118209"/>
<evidence type="ECO:0000313" key="3">
    <source>
        <dbReference type="Proteomes" id="UP000011087"/>
    </source>
</evidence>
<evidence type="ECO:0000313" key="2">
    <source>
        <dbReference type="EnsemblProtists" id="EKX35607"/>
    </source>
</evidence>
<organism evidence="1">
    <name type="scientific">Guillardia theta (strain CCMP2712)</name>
    <name type="common">Cryptophyte</name>
    <dbReference type="NCBI Taxonomy" id="905079"/>
    <lineage>
        <taxon>Eukaryota</taxon>
        <taxon>Cryptophyceae</taxon>
        <taxon>Pyrenomonadales</taxon>
        <taxon>Geminigeraceae</taxon>
        <taxon>Guillardia</taxon>
    </lineage>
</organism>
<reference evidence="2" key="3">
    <citation type="submission" date="2016-03" db="UniProtKB">
        <authorList>
            <consortium name="EnsemblProtists"/>
        </authorList>
    </citation>
    <scope>IDENTIFICATION</scope>
</reference>
<dbReference type="Proteomes" id="UP000011087">
    <property type="component" value="Unassembled WGS sequence"/>
</dbReference>
<reference evidence="1 3" key="1">
    <citation type="journal article" date="2012" name="Nature">
        <title>Algal genomes reveal evolutionary mosaicism and the fate of nucleomorphs.</title>
        <authorList>
            <consortium name="DOE Joint Genome Institute"/>
            <person name="Curtis B.A."/>
            <person name="Tanifuji G."/>
            <person name="Burki F."/>
            <person name="Gruber A."/>
            <person name="Irimia M."/>
            <person name="Maruyama S."/>
            <person name="Arias M.C."/>
            <person name="Ball S.G."/>
            <person name="Gile G.H."/>
            <person name="Hirakawa Y."/>
            <person name="Hopkins J.F."/>
            <person name="Kuo A."/>
            <person name="Rensing S.A."/>
            <person name="Schmutz J."/>
            <person name="Symeonidi A."/>
            <person name="Elias M."/>
            <person name="Eveleigh R.J."/>
            <person name="Herman E.K."/>
            <person name="Klute M.J."/>
            <person name="Nakayama T."/>
            <person name="Obornik M."/>
            <person name="Reyes-Prieto A."/>
            <person name="Armbrust E.V."/>
            <person name="Aves S.J."/>
            <person name="Beiko R.G."/>
            <person name="Coutinho P."/>
            <person name="Dacks J.B."/>
            <person name="Durnford D.G."/>
            <person name="Fast N.M."/>
            <person name="Green B.R."/>
            <person name="Grisdale C.J."/>
            <person name="Hempel F."/>
            <person name="Henrissat B."/>
            <person name="Hoppner M.P."/>
            <person name="Ishida K."/>
            <person name="Kim E."/>
            <person name="Koreny L."/>
            <person name="Kroth P.G."/>
            <person name="Liu Y."/>
            <person name="Malik S.B."/>
            <person name="Maier U.G."/>
            <person name="McRose D."/>
            <person name="Mock T."/>
            <person name="Neilson J.A."/>
            <person name="Onodera N.T."/>
            <person name="Poole A.M."/>
            <person name="Pritham E.J."/>
            <person name="Richards T.A."/>
            <person name="Rocap G."/>
            <person name="Roy S.W."/>
            <person name="Sarai C."/>
            <person name="Schaack S."/>
            <person name="Shirato S."/>
            <person name="Slamovits C.H."/>
            <person name="Spencer D.F."/>
            <person name="Suzuki S."/>
            <person name="Worden A.Z."/>
            <person name="Zauner S."/>
            <person name="Barry K."/>
            <person name="Bell C."/>
            <person name="Bharti A.K."/>
            <person name="Crow J.A."/>
            <person name="Grimwood J."/>
            <person name="Kramer R."/>
            <person name="Lindquist E."/>
            <person name="Lucas S."/>
            <person name="Salamov A."/>
            <person name="McFadden G.I."/>
            <person name="Lane C.E."/>
            <person name="Keeling P.J."/>
            <person name="Gray M.W."/>
            <person name="Grigoriev I.V."/>
            <person name="Archibald J.M."/>
        </authorList>
    </citation>
    <scope>NUCLEOTIDE SEQUENCE</scope>
    <source>
        <strain evidence="1 3">CCMP2712</strain>
    </source>
</reference>
<sequence length="74" mass="8634">MNYTWNDIIHGQVSMNQTFKSGGLGKLMIRGHFEVWVCSYSDECAKPSNPFCYFFDEQQKVFSPWGLEEELMLS</sequence>
<dbReference type="OrthoDB" id="10633608at2759"/>
<proteinExistence type="predicted"/>
<dbReference type="HOGENOM" id="CLU_2693006_0_0_1"/>
<reference evidence="3" key="2">
    <citation type="submission" date="2012-11" db="EMBL/GenBank/DDBJ databases">
        <authorList>
            <person name="Kuo A."/>
            <person name="Curtis B.A."/>
            <person name="Tanifuji G."/>
            <person name="Burki F."/>
            <person name="Gruber A."/>
            <person name="Irimia M."/>
            <person name="Maruyama S."/>
            <person name="Arias M.C."/>
            <person name="Ball S.G."/>
            <person name="Gile G.H."/>
            <person name="Hirakawa Y."/>
            <person name="Hopkins J.F."/>
            <person name="Rensing S.A."/>
            <person name="Schmutz J."/>
            <person name="Symeonidi A."/>
            <person name="Elias M."/>
            <person name="Eveleigh R.J."/>
            <person name="Herman E.K."/>
            <person name="Klute M.J."/>
            <person name="Nakayama T."/>
            <person name="Obornik M."/>
            <person name="Reyes-Prieto A."/>
            <person name="Armbrust E.V."/>
            <person name="Aves S.J."/>
            <person name="Beiko R.G."/>
            <person name="Coutinho P."/>
            <person name="Dacks J.B."/>
            <person name="Durnford D.G."/>
            <person name="Fast N.M."/>
            <person name="Green B.R."/>
            <person name="Grisdale C."/>
            <person name="Hempe F."/>
            <person name="Henrissat B."/>
            <person name="Hoppner M.P."/>
            <person name="Ishida K.-I."/>
            <person name="Kim E."/>
            <person name="Koreny L."/>
            <person name="Kroth P.G."/>
            <person name="Liu Y."/>
            <person name="Malik S.-B."/>
            <person name="Maier U.G."/>
            <person name="McRose D."/>
            <person name="Mock T."/>
            <person name="Neilson J.A."/>
            <person name="Onodera N.T."/>
            <person name="Poole A.M."/>
            <person name="Pritham E.J."/>
            <person name="Richards T.A."/>
            <person name="Rocap G."/>
            <person name="Roy S.W."/>
            <person name="Sarai C."/>
            <person name="Schaack S."/>
            <person name="Shirato S."/>
            <person name="Slamovits C.H."/>
            <person name="Spencer D.F."/>
            <person name="Suzuki S."/>
            <person name="Worden A.Z."/>
            <person name="Zauner S."/>
            <person name="Barry K."/>
            <person name="Bell C."/>
            <person name="Bharti A.K."/>
            <person name="Crow J.A."/>
            <person name="Grimwood J."/>
            <person name="Kramer R."/>
            <person name="Lindquist E."/>
            <person name="Lucas S."/>
            <person name="Salamov A."/>
            <person name="McFadden G.I."/>
            <person name="Lane C.E."/>
            <person name="Keeling P.J."/>
            <person name="Gray M.W."/>
            <person name="Grigoriev I.V."/>
            <person name="Archibald J.M."/>
        </authorList>
    </citation>
    <scope>NUCLEOTIDE SEQUENCE</scope>
    <source>
        <strain evidence="3">CCMP2712</strain>
    </source>
</reference>
<accession>L1IHM8</accession>
<dbReference type="GeneID" id="17292374"/>
<dbReference type="AlphaFoldDB" id="L1IHM8"/>
<dbReference type="EnsemblProtists" id="EKX35607">
    <property type="protein sequence ID" value="EKX35607"/>
    <property type="gene ID" value="GUITHDRAFT_118209"/>
</dbReference>
<dbReference type="EMBL" id="JH993087">
    <property type="protein sequence ID" value="EKX35607.1"/>
    <property type="molecule type" value="Genomic_DNA"/>
</dbReference>
<protein>
    <submittedName>
        <fullName evidence="1 2">Uncharacterized protein</fullName>
    </submittedName>
</protein>
<dbReference type="RefSeq" id="XP_005822587.1">
    <property type="nucleotide sequence ID" value="XM_005822530.1"/>
</dbReference>